<protein>
    <submittedName>
        <fullName evidence="2">Uncharacterized protein</fullName>
    </submittedName>
</protein>
<reference evidence="2 3" key="1">
    <citation type="journal article" date="2021" name="Environ. Microbiol.">
        <title>Gene family expansions and transcriptome signatures uncover fungal adaptations to wood decay.</title>
        <authorList>
            <person name="Hage H."/>
            <person name="Miyauchi S."/>
            <person name="Viragh M."/>
            <person name="Drula E."/>
            <person name="Min B."/>
            <person name="Chaduli D."/>
            <person name="Navarro D."/>
            <person name="Favel A."/>
            <person name="Norest M."/>
            <person name="Lesage-Meessen L."/>
            <person name="Balint B."/>
            <person name="Merenyi Z."/>
            <person name="de Eugenio L."/>
            <person name="Morin E."/>
            <person name="Martinez A.T."/>
            <person name="Baldrian P."/>
            <person name="Stursova M."/>
            <person name="Martinez M.J."/>
            <person name="Novotny C."/>
            <person name="Magnuson J.K."/>
            <person name="Spatafora J.W."/>
            <person name="Maurice S."/>
            <person name="Pangilinan J."/>
            <person name="Andreopoulos W."/>
            <person name="LaButti K."/>
            <person name="Hundley H."/>
            <person name="Na H."/>
            <person name="Kuo A."/>
            <person name="Barry K."/>
            <person name="Lipzen A."/>
            <person name="Henrissat B."/>
            <person name="Riley R."/>
            <person name="Ahrendt S."/>
            <person name="Nagy L.G."/>
            <person name="Grigoriev I.V."/>
            <person name="Martin F."/>
            <person name="Rosso M.N."/>
        </authorList>
    </citation>
    <scope>NUCLEOTIDE SEQUENCE [LARGE SCALE GENOMIC DNA]</scope>
    <source>
        <strain evidence="2 3">CIRM-BRFM 1785</strain>
    </source>
</reference>
<dbReference type="GeneID" id="71997280"/>
<evidence type="ECO:0000256" key="1">
    <source>
        <dbReference type="SAM" id="MobiDB-lite"/>
    </source>
</evidence>
<feature type="compositionally biased region" description="Polar residues" evidence="1">
    <location>
        <begin position="60"/>
        <end position="80"/>
    </location>
</feature>
<feature type="compositionally biased region" description="Basic residues" evidence="1">
    <location>
        <begin position="29"/>
        <end position="51"/>
    </location>
</feature>
<evidence type="ECO:0000313" key="3">
    <source>
        <dbReference type="Proteomes" id="UP000814176"/>
    </source>
</evidence>
<accession>A0ABQ8KA92</accession>
<dbReference type="Proteomes" id="UP000814176">
    <property type="component" value="Unassembled WGS sequence"/>
</dbReference>
<keyword evidence="3" id="KW-1185">Reference proteome</keyword>
<proteinExistence type="predicted"/>
<feature type="region of interest" description="Disordered" evidence="1">
    <location>
        <begin position="1"/>
        <end position="85"/>
    </location>
</feature>
<organism evidence="2 3">
    <name type="scientific">Rhodofomes roseus</name>
    <dbReference type="NCBI Taxonomy" id="34475"/>
    <lineage>
        <taxon>Eukaryota</taxon>
        <taxon>Fungi</taxon>
        <taxon>Dikarya</taxon>
        <taxon>Basidiomycota</taxon>
        <taxon>Agaricomycotina</taxon>
        <taxon>Agaricomycetes</taxon>
        <taxon>Polyporales</taxon>
        <taxon>Rhodofomes</taxon>
    </lineage>
</organism>
<gene>
    <name evidence="2" type="ORF">C8Q71DRAFT_140721</name>
</gene>
<sequence>MLTTRIPHPSLVDFACQSAPPREPAPTGRRAHRPSRTVCRHWRKGRQRQHLPRNDAPLLNPTTKTSQFGKSIEPPTSSDAPSLGSAIPSLQLRGRRELWSSQATLADPRTIRRYRRVPRCDDDQPEVRARSLSTWSSTPSARSPANLWSAFVQHSHHRFPYATPRASNALLGHDSVQLAWVVRYATDLGVAAFRTSPPTSSERRCVASPRFQSLQTSPPSRRRRCRRIFDAISYQSGVRPTILTTQSFQHEHGPRATLLGLCLPRCFVSSHYM</sequence>
<name>A0ABQ8KA92_9APHY</name>
<dbReference type="EMBL" id="JADCUA010000015">
    <property type="protein sequence ID" value="KAH9834427.1"/>
    <property type="molecule type" value="Genomic_DNA"/>
</dbReference>
<evidence type="ECO:0000313" key="2">
    <source>
        <dbReference type="EMBL" id="KAH9834427.1"/>
    </source>
</evidence>
<comment type="caution">
    <text evidence="2">The sequence shown here is derived from an EMBL/GenBank/DDBJ whole genome shotgun (WGS) entry which is preliminary data.</text>
</comment>
<dbReference type="RefSeq" id="XP_047776958.1">
    <property type="nucleotide sequence ID" value="XM_047916548.1"/>
</dbReference>